<reference evidence="1 2" key="1">
    <citation type="submission" date="2017-07" db="EMBL/GenBank/DDBJ databases">
        <title>Mechanisms for carbon and nitrogen cycling indicate functional differentiation within the Candidate Phyla Radiation.</title>
        <authorList>
            <person name="Danczak R.E."/>
            <person name="Johnston M.D."/>
            <person name="Kenah C."/>
            <person name="Slattery M."/>
            <person name="Wrighton K.C."/>
            <person name="Wilkins M.J."/>
        </authorList>
    </citation>
    <scope>NUCLEOTIDE SEQUENCE [LARGE SCALE GENOMIC DNA]</scope>
    <source>
        <strain evidence="1">Licking1014_7</strain>
    </source>
</reference>
<evidence type="ECO:0000313" key="1">
    <source>
        <dbReference type="EMBL" id="TSC93484.1"/>
    </source>
</evidence>
<name>A0A554LKY9_9BACT</name>
<dbReference type="Pfam" id="PF05635">
    <property type="entry name" value="23S_rRNA_IVP"/>
    <property type="match status" value="1"/>
</dbReference>
<protein>
    <submittedName>
        <fullName evidence="1">S23 ribosomal protein</fullName>
    </submittedName>
</protein>
<dbReference type="SUPFAM" id="SSF158446">
    <property type="entry name" value="IVS-encoded protein-like"/>
    <property type="match status" value="1"/>
</dbReference>
<dbReference type="EMBL" id="VMGK01000001">
    <property type="protein sequence ID" value="TSC93484.1"/>
    <property type="molecule type" value="Genomic_DNA"/>
</dbReference>
<dbReference type="PANTHER" id="PTHR38471:SF2">
    <property type="entry name" value="FOUR HELIX BUNDLE PROTEIN"/>
    <property type="match status" value="1"/>
</dbReference>
<proteinExistence type="predicted"/>
<dbReference type="PANTHER" id="PTHR38471">
    <property type="entry name" value="FOUR HELIX BUNDLE PROTEIN"/>
    <property type="match status" value="1"/>
</dbReference>
<gene>
    <name evidence="1" type="ORF">CEN89_21</name>
</gene>
<organism evidence="1 2">
    <name type="scientific">Candidatus Berkelbacteria bacterium Licking1014_7</name>
    <dbReference type="NCBI Taxonomy" id="2017147"/>
    <lineage>
        <taxon>Bacteria</taxon>
        <taxon>Candidatus Berkelbacteria</taxon>
    </lineage>
</organism>
<dbReference type="Proteomes" id="UP000315689">
    <property type="component" value="Unassembled WGS sequence"/>
</dbReference>
<keyword evidence="1" id="KW-0687">Ribonucleoprotein</keyword>
<dbReference type="AlphaFoldDB" id="A0A554LKY9"/>
<dbReference type="Gene3D" id="1.20.1440.60">
    <property type="entry name" value="23S rRNA-intervening sequence"/>
    <property type="match status" value="1"/>
</dbReference>
<dbReference type="NCBIfam" id="TIGR02436">
    <property type="entry name" value="four helix bundle protein"/>
    <property type="match status" value="1"/>
</dbReference>
<comment type="caution">
    <text evidence="1">The sequence shown here is derived from an EMBL/GenBank/DDBJ whole genome shotgun (WGS) entry which is preliminary data.</text>
</comment>
<evidence type="ECO:0000313" key="2">
    <source>
        <dbReference type="Proteomes" id="UP000315689"/>
    </source>
</evidence>
<dbReference type="InterPro" id="IPR036583">
    <property type="entry name" value="23S_rRNA_IVS_sf"/>
</dbReference>
<keyword evidence="1" id="KW-0689">Ribosomal protein</keyword>
<dbReference type="InterPro" id="IPR012657">
    <property type="entry name" value="23S_rRNA-intervening_sequence"/>
</dbReference>
<dbReference type="GO" id="GO:0005840">
    <property type="term" value="C:ribosome"/>
    <property type="evidence" value="ECO:0007669"/>
    <property type="project" value="UniProtKB-KW"/>
</dbReference>
<accession>A0A554LKY9</accession>
<sequence>MAQIQNSKHYDLEDRTYKFAKECRDLSLKISKNFASLEYARQLIRSSSSTAANYIEANEAISRKDFVHRIKICRKEARESKLWLNLISIKPDSGFTSKQNGLVQESIELQKIFGAIIEKCKKD</sequence>